<evidence type="ECO:0000256" key="6">
    <source>
        <dbReference type="ARBA" id="ARBA00022553"/>
    </source>
</evidence>
<dbReference type="InterPro" id="IPR001849">
    <property type="entry name" value="PH_domain"/>
</dbReference>
<feature type="coiled-coil region" evidence="13">
    <location>
        <begin position="1474"/>
        <end position="1534"/>
    </location>
</feature>
<dbReference type="InterPro" id="IPR011993">
    <property type="entry name" value="PH-like_dom_sf"/>
</dbReference>
<feature type="domain" description="PH" evidence="16">
    <location>
        <begin position="3715"/>
        <end position="3823"/>
    </location>
</feature>
<dbReference type="CDD" id="cd00176">
    <property type="entry name" value="SPEC"/>
    <property type="match status" value="18"/>
</dbReference>
<evidence type="ECO:0000256" key="12">
    <source>
        <dbReference type="PROSITE-ProRule" id="PRU00192"/>
    </source>
</evidence>
<dbReference type="Gene3D" id="1.20.58.60">
    <property type="match status" value="24"/>
</dbReference>
<keyword evidence="11" id="KW-0206">Cytoskeleton</keyword>
<dbReference type="GO" id="GO:0005543">
    <property type="term" value="F:phospholipid binding"/>
    <property type="evidence" value="ECO:0007669"/>
    <property type="project" value="InterPro"/>
</dbReference>
<dbReference type="FunFam" id="2.30.29.30:FF:000024">
    <property type="entry name" value="Spectrin beta chain"/>
    <property type="match status" value="1"/>
</dbReference>
<proteinExistence type="inferred from homology"/>
<dbReference type="KEGG" id="goe:100907782"/>
<feature type="coiled-coil region" evidence="13">
    <location>
        <begin position="2470"/>
        <end position="2519"/>
    </location>
</feature>
<dbReference type="FunFam" id="1.20.58.60:FF:000007">
    <property type="entry name" value="Spectrin alpha chain non-erythrocytic 1"/>
    <property type="match status" value="1"/>
</dbReference>
<evidence type="ECO:0000259" key="16">
    <source>
        <dbReference type="PROSITE" id="PS50003"/>
    </source>
</evidence>
<evidence type="ECO:0000256" key="3">
    <source>
        <dbReference type="ARBA" id="ARBA00022443"/>
    </source>
</evidence>
<feature type="coiled-coil region" evidence="13">
    <location>
        <begin position="1963"/>
        <end position="1997"/>
    </location>
</feature>
<evidence type="ECO:0000256" key="13">
    <source>
        <dbReference type="SAM" id="Coils"/>
    </source>
</evidence>
<evidence type="ECO:0000256" key="14">
    <source>
        <dbReference type="SAM" id="MobiDB-lite"/>
    </source>
</evidence>
<feature type="coiled-coil region" evidence="13">
    <location>
        <begin position="1168"/>
        <end position="1195"/>
    </location>
</feature>
<evidence type="ECO:0000256" key="11">
    <source>
        <dbReference type="ARBA" id="ARBA00023212"/>
    </source>
</evidence>
<evidence type="ECO:0000256" key="5">
    <source>
        <dbReference type="ARBA" id="ARBA00022490"/>
    </source>
</evidence>
<dbReference type="InterPro" id="IPR036872">
    <property type="entry name" value="CH_dom_sf"/>
</dbReference>
<dbReference type="PANTHER" id="PTHR11915">
    <property type="entry name" value="SPECTRIN/FILAMIN RELATED CYTOSKELETAL PROTEIN"/>
    <property type="match status" value="1"/>
</dbReference>
<dbReference type="FunFam" id="1.20.58.60:FF:000145">
    <property type="entry name" value="Spectrin beta chain, non-erythrocytic"/>
    <property type="match status" value="1"/>
</dbReference>
<feature type="coiled-coil region" evidence="13">
    <location>
        <begin position="3395"/>
        <end position="3429"/>
    </location>
</feature>
<dbReference type="Proteomes" id="UP000694867">
    <property type="component" value="Unplaced"/>
</dbReference>
<dbReference type="InterPro" id="IPR001589">
    <property type="entry name" value="Actinin_actin-bd_CS"/>
</dbReference>
<dbReference type="PRINTS" id="PR00683">
    <property type="entry name" value="SPECTRINPH"/>
</dbReference>
<feature type="domain" description="SH3" evidence="15">
    <location>
        <begin position="826"/>
        <end position="883"/>
    </location>
</feature>
<dbReference type="PROSITE" id="PS00019">
    <property type="entry name" value="ACTININ_1"/>
    <property type="match status" value="1"/>
</dbReference>
<dbReference type="GO" id="GO:0048790">
    <property type="term" value="P:maintenance of presynaptic active zone structure"/>
    <property type="evidence" value="ECO:0007669"/>
    <property type="project" value="UniProtKB-ARBA"/>
</dbReference>
<dbReference type="InterPro" id="IPR041681">
    <property type="entry name" value="PH_9"/>
</dbReference>
<keyword evidence="3 12" id="KW-0728">SH3 domain</keyword>
<dbReference type="RefSeq" id="XP_028969034.1">
    <property type="nucleotide sequence ID" value="XM_029113201.1"/>
</dbReference>
<feature type="compositionally biased region" description="Low complexity" evidence="14">
    <location>
        <begin position="3655"/>
        <end position="3666"/>
    </location>
</feature>
<reference evidence="19" key="1">
    <citation type="submission" date="2025-08" db="UniProtKB">
        <authorList>
            <consortium name="RefSeq"/>
        </authorList>
    </citation>
    <scope>IDENTIFICATION</scope>
</reference>
<dbReference type="GO" id="GO:0045170">
    <property type="term" value="C:spectrosome"/>
    <property type="evidence" value="ECO:0007669"/>
    <property type="project" value="UniProtKB-ARBA"/>
</dbReference>
<dbReference type="SUPFAM" id="SSF47576">
    <property type="entry name" value="Calponin-homology domain, CH-domain"/>
    <property type="match status" value="1"/>
</dbReference>
<dbReference type="SUPFAM" id="SSF50729">
    <property type="entry name" value="PH domain-like"/>
    <property type="match status" value="1"/>
</dbReference>
<dbReference type="FunFam" id="1.20.58.60:FF:000011">
    <property type="entry name" value="Spectrin beta chain"/>
    <property type="match status" value="1"/>
</dbReference>
<evidence type="ECO:0000256" key="1">
    <source>
        <dbReference type="ARBA" id="ARBA00004245"/>
    </source>
</evidence>
<dbReference type="InterPro" id="IPR001605">
    <property type="entry name" value="PH_dom-spectrin-type"/>
</dbReference>
<feature type="region of interest" description="Disordered" evidence="14">
    <location>
        <begin position="3651"/>
        <end position="3672"/>
    </location>
</feature>
<dbReference type="CDD" id="cd21193">
    <property type="entry name" value="CH_beta_spectrin_rpt1"/>
    <property type="match status" value="1"/>
</dbReference>
<feature type="domain" description="Calponin-homology (CH)" evidence="17">
    <location>
        <begin position="150"/>
        <end position="255"/>
    </location>
</feature>
<dbReference type="SUPFAM" id="SSF46966">
    <property type="entry name" value="Spectrin repeat"/>
    <property type="match status" value="24"/>
</dbReference>
<dbReference type="Pfam" id="PF14604">
    <property type="entry name" value="SH3_9"/>
    <property type="match status" value="1"/>
</dbReference>
<feature type="domain" description="Calponin-homology (CH)" evidence="17">
    <location>
        <begin position="28"/>
        <end position="131"/>
    </location>
</feature>
<gene>
    <name evidence="19" type="primary">LOC100907782</name>
</gene>
<evidence type="ECO:0000256" key="4">
    <source>
        <dbReference type="ARBA" id="ARBA00022467"/>
    </source>
</evidence>
<dbReference type="GO" id="GO:0005085">
    <property type="term" value="F:guanyl-nucleotide exchange factor activity"/>
    <property type="evidence" value="ECO:0007669"/>
    <property type="project" value="UniProtKB-KW"/>
</dbReference>
<dbReference type="SMART" id="SM00150">
    <property type="entry name" value="SPEC"/>
    <property type="match status" value="30"/>
</dbReference>
<feature type="compositionally biased region" description="Polar residues" evidence="14">
    <location>
        <begin position="3851"/>
        <end position="3873"/>
    </location>
</feature>
<evidence type="ECO:0000313" key="18">
    <source>
        <dbReference type="Proteomes" id="UP000694867"/>
    </source>
</evidence>
<evidence type="ECO:0000259" key="15">
    <source>
        <dbReference type="PROSITE" id="PS50002"/>
    </source>
</evidence>
<evidence type="ECO:0000313" key="19">
    <source>
        <dbReference type="RefSeq" id="XP_028969034.1"/>
    </source>
</evidence>
<dbReference type="SMART" id="SM00326">
    <property type="entry name" value="SH3"/>
    <property type="match status" value="1"/>
</dbReference>
<feature type="coiled-coil region" evidence="13">
    <location>
        <begin position="2932"/>
        <end position="2966"/>
    </location>
</feature>
<feature type="coiled-coil region" evidence="13">
    <location>
        <begin position="3568"/>
        <end position="3635"/>
    </location>
</feature>
<dbReference type="Pfam" id="PF00307">
    <property type="entry name" value="CH"/>
    <property type="match status" value="2"/>
</dbReference>
<dbReference type="InterPro" id="IPR001715">
    <property type="entry name" value="CH_dom"/>
</dbReference>
<evidence type="ECO:0000256" key="2">
    <source>
        <dbReference type="ARBA" id="ARBA00006826"/>
    </source>
</evidence>
<dbReference type="GO" id="GO:0031594">
    <property type="term" value="C:neuromuscular junction"/>
    <property type="evidence" value="ECO:0007669"/>
    <property type="project" value="UniProtKB-ARBA"/>
</dbReference>
<feature type="compositionally biased region" description="Low complexity" evidence="14">
    <location>
        <begin position="3996"/>
        <end position="4015"/>
    </location>
</feature>
<protein>
    <submittedName>
        <fullName evidence="19">Spectrin beta chain, non-erythrocytic 1</fullName>
    </submittedName>
</protein>
<feature type="coiled-coil region" evidence="13">
    <location>
        <begin position="3009"/>
        <end position="3058"/>
    </location>
</feature>
<feature type="coiled-coil region" evidence="13">
    <location>
        <begin position="2176"/>
        <end position="2210"/>
    </location>
</feature>
<feature type="compositionally biased region" description="Low complexity" evidence="14">
    <location>
        <begin position="3964"/>
        <end position="3976"/>
    </location>
</feature>
<dbReference type="Gene3D" id="1.10.418.10">
    <property type="entry name" value="Calponin-like domain"/>
    <property type="match status" value="2"/>
</dbReference>
<name>A0AAJ7SJ57_9ACAR</name>
<dbReference type="CDD" id="cd21194">
    <property type="entry name" value="CH_beta_spectrin_rpt2"/>
    <property type="match status" value="1"/>
</dbReference>
<comment type="subcellular location">
    <subcellularLocation>
        <location evidence="1">Cytoplasm</location>
        <location evidence="1">Cytoskeleton</location>
    </subcellularLocation>
</comment>
<dbReference type="PROSITE" id="PS00020">
    <property type="entry name" value="ACTININ_2"/>
    <property type="match status" value="1"/>
</dbReference>
<feature type="coiled-coil region" evidence="13">
    <location>
        <begin position="1081"/>
        <end position="1108"/>
    </location>
</feature>
<dbReference type="FunFam" id="1.10.418.10:FF:000043">
    <property type="entry name" value="Spectrin beta chain, non-erythrocytic"/>
    <property type="match status" value="1"/>
</dbReference>
<dbReference type="GO" id="GO:0016199">
    <property type="term" value="P:axon midline choice point recognition"/>
    <property type="evidence" value="ECO:0007669"/>
    <property type="project" value="UniProtKB-ARBA"/>
</dbReference>
<comment type="similarity">
    <text evidence="2">Belongs to the spectrin family.</text>
</comment>
<evidence type="ECO:0000256" key="9">
    <source>
        <dbReference type="ARBA" id="ARBA00022737"/>
    </source>
</evidence>
<dbReference type="GO" id="GO:0045169">
    <property type="term" value="C:fusome"/>
    <property type="evidence" value="ECO:0007669"/>
    <property type="project" value="UniProtKB-ARBA"/>
</dbReference>
<dbReference type="Pfam" id="PF15410">
    <property type="entry name" value="PH_9"/>
    <property type="match status" value="1"/>
</dbReference>
<dbReference type="Gene3D" id="2.30.29.30">
    <property type="entry name" value="Pleckstrin-homology domain (PH domain)/Phosphotyrosine-binding domain (PTB)"/>
    <property type="match status" value="1"/>
</dbReference>
<dbReference type="Gene3D" id="2.30.30.40">
    <property type="entry name" value="SH3 Domains"/>
    <property type="match status" value="1"/>
</dbReference>
<dbReference type="GO" id="GO:0007026">
    <property type="term" value="P:negative regulation of microtubule depolymerization"/>
    <property type="evidence" value="ECO:0007669"/>
    <property type="project" value="UniProtKB-ARBA"/>
</dbReference>
<dbReference type="CTD" id="38418"/>
<dbReference type="GO" id="GO:0051693">
    <property type="term" value="P:actin filament capping"/>
    <property type="evidence" value="ECO:0007669"/>
    <property type="project" value="UniProtKB-KW"/>
</dbReference>
<evidence type="ECO:0000256" key="10">
    <source>
        <dbReference type="ARBA" id="ARBA00023203"/>
    </source>
</evidence>
<feature type="region of interest" description="Disordered" evidence="14">
    <location>
        <begin position="3930"/>
        <end position="4015"/>
    </location>
</feature>
<dbReference type="CDD" id="cd10571">
    <property type="entry name" value="PH_beta_spectrin"/>
    <property type="match status" value="1"/>
</dbReference>
<dbReference type="GO" id="GO:0008017">
    <property type="term" value="F:microtubule binding"/>
    <property type="evidence" value="ECO:0007669"/>
    <property type="project" value="UniProtKB-ARBA"/>
</dbReference>
<dbReference type="PROSITE" id="PS50002">
    <property type="entry name" value="SH3"/>
    <property type="match status" value="1"/>
</dbReference>
<keyword evidence="4" id="KW-0117">Actin capping</keyword>
<dbReference type="GO" id="GO:0016328">
    <property type="term" value="C:lateral plasma membrane"/>
    <property type="evidence" value="ECO:0007669"/>
    <property type="project" value="UniProtKB-ARBA"/>
</dbReference>
<keyword evidence="18" id="KW-1185">Reference proteome</keyword>
<dbReference type="FunFam" id="1.10.418.10:FF:000001">
    <property type="entry name" value="Actinin alpha 1"/>
    <property type="match status" value="1"/>
</dbReference>
<dbReference type="PROSITE" id="PS50003">
    <property type="entry name" value="PH_DOMAIN"/>
    <property type="match status" value="1"/>
</dbReference>
<sequence>MSREGEVRSGAQEFERGRIRQLQVERLHIQKKTFTKWMNSYLSRARMEVDDLFTDLSDGRKLLKLLEIISGERLGKPNNGKMRVHKIENVNKALTFLHTKVRLESIGAEDIVDGNRRLILGLIWTIILRFVIHEIDPIQIGNDEKNSEKKSAKEALLLWCQRKTRGYPGVHISDFSTSWRNGLGFNALIHSHRPDLIQYEDLEPQNHIENLNHAFEVAHRELGVAKLLDAEDVDVPKPDERSVLTYVASYYHTFFRMKEELTGGRRIANIVGRMLEVDRQKQTYEQMMSELLAWIQQKVVQLDKREYPNSVEGVQNELSQFKEYRTVEKPPRYTERAEIEAHLFAIQTKLKALGQPLYTPPEGKHVGDIEKAWESLEGAEHRREVSLKEELIRQKRLETMAHRFMNKSNVRENYLEDMIDVLSDPRYGSNVQQKVEATLMKHEAISADIIARKDRFENLSAMSDELTNENYHNVKAIRDRHDEIIVKWNKLLALLEKHRDTLNSYALLTAALRDIDHLYENLRDFLRQFGSTETGKHLMDNEDLLQKHAIATSQLKSQKDTFGRLSKQINQLLNEGHGDKKLLQEKLGELGSLFSQAEVAAKARMARLEASRDLFRFVAECEELEREIIDKQRSCQNFKPGRDMVSLVSVQQKHKALEGEMKATQKRFRGIGTIGKELSAKMGNSESDQIGKILKDIEAQLDLLNKLCEEKRRKLDDAIEGFRYMGDANEAESYLREVQPLVASEDFGNSVLSAQSLLKRHQTLRGGIKAYEPEIEKLRAHVDRMVKTGVARNLMDQKQDDDIELVEEVYQMVVMRDVIEEHIERREEPQVLMMYPYEGQGMQVPRGEELTLLNKTNEDWWSIRRTNGQTGFVPANYVKEIKPKVVEKAVRKVVPVQETRPVKKQVKKVRPRSTTSDMGVESRQNNIEEMYRNVCDLAAKREELLHDAINILDFFDRCDDFEQWMRQKSMAIQKEDPTETVQDKKKKFESFVTDISASKTRLNEIEDLEKDFAKQRHPQLADIRRRNKKVKDMFNEMNAIKSRLEKSLDGASSVEVFYRTVDEAKDWMSEKIEKMDSELPLGSDMKTVQALQRRHENLERELMPLKQKVNTVVHMADAVAAQYPNERKGAEAKKVEVTNMWQEVCEAAQKRRANLEASLGAQVLKNSADELLNWIAEVKEQLNRHEKASDVSTAETLLKHHEDLLPDIQAHEPGYKDLYELGRKLVDTNPSVVPILERLKEEQDAIKRGYFEKLSHLKQSLDYQIFTKEANQIDSITASHMNVLKNFAVGDSLDEVENLLKRHDNLINTLLKQDEKVRELSDIADKLAQANHYKTKKILEDRDGIVDRRKKCKEEAYIVRQKLLDSHSFQRFKADAEDMFSWIAAKKKMAGDDSYKDLSNLQRKLKKHEAFQAELRVNQERVSNLNRVGKELISNNHFAAPDIEAILSRLNDEWATLHRLSEDKGDKLSQANRQKTYYRDLDEAQSRLDDLERRLQTTDIGYDLRSAKDLLAKQQAIENDITAAEAKIEELASQGGILSREGHFDGKNIESAADLVKAKLESLKKPAEARRGYLKESVQLHQCKFDLDSEEKWIQEHIPAQNAKAEQSNSLIDAQNAMKKHEKLSREVQAHQPLLEKFLQCSKDIENNQGAGDNLATKAAIAPDDAVDSGSSKKATWPDLLKKLTQAVGDKRNAVEDAWERLQKELKRRKAALESSLRAQQFYTDVNEIEQWINEKSNYLNSADYGRDDDTAVKLLTKHNAFELELDSYVGLINEMSSEAKKMVDSQHPEAKTIANKNATLQQQIKNLQKLSAVRRQMLLESKTHHEFLREYQEILDWIAEKMVLVSIEDYGPDLEHLQELQAKFNQVSISVQAGEERYLQFLELAKKTADNDGSNSVVAREMATEVSTEWDNLQDAIEIRRDKLDGAGRIHAFNRDVEEALSEILAKFASIPEDVGRDVKSTQDLQKKHDKLQNELTLLEKHLQHLLDQADQLKSEYHGANTSHIQQKQEHIVQEWNRLKTVVEDRHQKLNDSLRLHKFLMACRNFEDWANQICVSLAARENPRGYEQVEALKAEHQNIRGEIQAQETNFDILVAHGTKMKDSKHFAADEILKRVKSLQATHDKLYKLFEQRTSFLKQLLDRSFFLREVKQCETMCAQQEAQLASNEPGSSVDEIKHALKKHEAFERVLQSQEEKIQVMKDHAQALIKQSHFDSPLIGEKLNEVLERRQKVVDGANIKRRELLRLLHLAEFLFEASEAQSGIENRRKQLDNEIEASKGKGSLDEKMKQLKKHQTFEAELAASRCTIDALQGKGQKLIQQGHRNEVAAPLDKLLKSWHQLVQILKERGIGLEEAQDILEFNNQCDQVESWIRDKGIMIQASDTGVDLEHCTILQRKLDDVGSDMRVDGTRIQKINSLADKLIASGHSGKEATQVIERRRNDINDNWKKLQGALDEYRLKLKAAMSVHSYMRDLSDTLDRIKEKKGLLSAEENLANLAAVESLQRKQDAVEREIEETISKKIKDHDAKLEQLLRSEVAPCNTAIQPKIDEIHTHWDELRNLTLKKRSVLEDVNQVHRFLNEVKSLTKWHEDMKADLQAQELAQTTAEAEQLVALHDERRSHMDSKRETAEKILADGNDLLELSRSGTSRRSEALDEQIERSIEKVRHAIDDLEQCWQARGLAVVENKQMLHFRELAAQTESWLLTCEGFLNNEDIGDSMASVRALLAKHSDFVNTLQAQGDRVDHLGKFVEELVNAGHRDRSQIESTFGQLVKRRDRMRQRLTDRAKQLEASKVLQAFLRNVYEAEAWINEKMQVALDENYKDFTNLLSKVKKHTAFEAEIIANQSRVDNVVEEGEQIAAAKHFASQQIKIQVERIQELWQDLLKEVSVKKTRLNDSYQCLLFNWIVEDCENFIREVEIQLSSEDHGRDLTSVEILLKKHQQLETQVHNYSETIERVKQQRDTLIANDSYLADEIEDRTKAIVKKYDELTEPMQTRRENLDESLLLHQFIDDVEEELAWIQLRLSNATSNDLGESLNAVQLLLKKHRNLENELQTHESIVSSVCDKGDQLIRSKHLNSELIAAKMDQLRSAWNSLRDACGVRRLRLEDSEASQALLADAAEVEGWIKERLTAMSSCDQPKDENSCAKAEKKVDMVLRDAENFKQLVEKLLEGAQSLIEKNHFDSTNIQERMANVQQLWKSLLEDISNKQQRLAASFGYFVFLRQVDDVMEWIGQQMLIASSDDYGNDAERVDMLIKQFDAFMSGLGSTENRVVQIVQTAHKLISEKHKDSAAIQKSSEKVSKAYSDLKECAEQRKDALVGAKQVHTFGKNADELIDWMVEKDAVIFADECGHDLETIQSNARLHDGFERDVLAIKKQVDQTQAEGKRLWDMFPDAREHLQNKRDEVQGIFDKLQERCQERKERLAQAEQVQTYFDEYSQLMAWTNEMMAIITADDLPTDVGGAENLIVRHTENYKAIEAKRPAFNRFQEDGKNLIKNGHFMSEDVQEKMARLANFRSLLEKTWDRRKTVYEQNLDVRKFLRDAEQLNAWLTSQEPSLMDSNVGDSLETVQDLIKKHEDLTKVIMSHEDKFKVLERRTLLEQDFVRLKEQEDRDRIAEQENRERERMEQFRQKAQRNIFQKKYHEYLSPVDDERGLRSGLSRTSSQRSMESERIGLRRTESMTTGSRGQVIRRTSFGTRRKTTNITTVPERNREPPPSDIEGFLDRKHQLQVGGKRAPVRSWKQYYTVLCGHVLAFFKDQQALNDKSTATAPIMLVNARVEKASDYTKRKHVFRLTLNDGTQFLFGAQNEDKLDEWVKKIEFHASLHPSQQLTQYPKGFRNPLETTFEHVSGSERSTPTNFDSKLNSSMGSVSPTPTIPESVDGNGSPGSVQEKIQMFQQHSDTGEFLRPVFTNLSKEPVYGNVGMGYDTDRNSNLSRTASLPPGAAPGYSYNSGFSTMRPERSDSIVSSDAQSVSSASHKDSKKRGMFSGLFRKNSSHISHNSSNNNNSSSSNNHQ</sequence>
<keyword evidence="5" id="KW-0963">Cytoplasm</keyword>
<evidence type="ECO:0000256" key="8">
    <source>
        <dbReference type="ARBA" id="ARBA00022701"/>
    </source>
</evidence>
<evidence type="ECO:0000259" key="17">
    <source>
        <dbReference type="PROSITE" id="PS50021"/>
    </source>
</evidence>
<keyword evidence="13" id="KW-0175">Coiled coil</keyword>
<keyword evidence="7" id="KW-0344">Guanine-nucleotide releasing factor</keyword>
<dbReference type="GO" id="GO:0042062">
    <property type="term" value="P:long-term strengthening of neuromuscular junction"/>
    <property type="evidence" value="ECO:0007669"/>
    <property type="project" value="UniProtKB-ARBA"/>
</dbReference>
<evidence type="ECO:0000256" key="7">
    <source>
        <dbReference type="ARBA" id="ARBA00022658"/>
    </source>
</evidence>
<dbReference type="FunFam" id="1.20.58.60:FF:000020">
    <property type="entry name" value="Spectrin alpha chain, non-erythrocytic 1"/>
    <property type="match status" value="2"/>
</dbReference>
<dbReference type="GO" id="GO:0003779">
    <property type="term" value="F:actin binding"/>
    <property type="evidence" value="ECO:0007669"/>
    <property type="project" value="UniProtKB-KW"/>
</dbReference>
<keyword evidence="9" id="KW-0677">Repeat</keyword>
<dbReference type="InterPro" id="IPR001452">
    <property type="entry name" value="SH3_domain"/>
</dbReference>
<dbReference type="PROSITE" id="PS50021">
    <property type="entry name" value="CH"/>
    <property type="match status" value="2"/>
</dbReference>
<dbReference type="GO" id="GO:0005874">
    <property type="term" value="C:microtubule"/>
    <property type="evidence" value="ECO:0007669"/>
    <property type="project" value="UniProtKB-KW"/>
</dbReference>
<keyword evidence="8" id="KW-0493">Microtubule</keyword>
<dbReference type="InterPro" id="IPR018159">
    <property type="entry name" value="Spectrin/alpha-actinin"/>
</dbReference>
<accession>A0AAJ7SJ57</accession>
<dbReference type="InterPro" id="IPR036028">
    <property type="entry name" value="SH3-like_dom_sf"/>
</dbReference>
<dbReference type="SUPFAM" id="SSF50044">
    <property type="entry name" value="SH3-domain"/>
    <property type="match status" value="1"/>
</dbReference>
<dbReference type="InterPro" id="IPR002017">
    <property type="entry name" value="Spectrin_repeat"/>
</dbReference>
<dbReference type="GeneID" id="100907782"/>
<keyword evidence="10" id="KW-0009">Actin-binding</keyword>
<keyword evidence="6" id="KW-0597">Phosphoprotein</keyword>
<organism evidence="18 19">
    <name type="scientific">Galendromus occidentalis</name>
    <name type="common">western predatory mite</name>
    <dbReference type="NCBI Taxonomy" id="34638"/>
    <lineage>
        <taxon>Eukaryota</taxon>
        <taxon>Metazoa</taxon>
        <taxon>Ecdysozoa</taxon>
        <taxon>Arthropoda</taxon>
        <taxon>Chelicerata</taxon>
        <taxon>Arachnida</taxon>
        <taxon>Acari</taxon>
        <taxon>Parasitiformes</taxon>
        <taxon>Mesostigmata</taxon>
        <taxon>Gamasina</taxon>
        <taxon>Phytoseioidea</taxon>
        <taxon>Phytoseiidae</taxon>
        <taxon>Typhlodrominae</taxon>
        <taxon>Galendromus</taxon>
    </lineage>
</organism>
<dbReference type="SMART" id="SM00233">
    <property type="entry name" value="PH"/>
    <property type="match status" value="1"/>
</dbReference>
<dbReference type="Pfam" id="PF00435">
    <property type="entry name" value="Spectrin"/>
    <property type="match status" value="28"/>
</dbReference>
<feature type="region of interest" description="Disordered" evidence="14">
    <location>
        <begin position="3847"/>
        <end position="3888"/>
    </location>
</feature>
<dbReference type="SMART" id="SM00033">
    <property type="entry name" value="CH"/>
    <property type="match status" value="2"/>
</dbReference>